<gene>
    <name evidence="1" type="ORF">V1477_015257</name>
</gene>
<dbReference type="InterPro" id="IPR039632">
    <property type="entry name" value="TMEM42"/>
</dbReference>
<dbReference type="AlphaFoldDB" id="A0ABD2BJR5"/>
<evidence type="ECO:0000313" key="2">
    <source>
        <dbReference type="Proteomes" id="UP001607303"/>
    </source>
</evidence>
<dbReference type="PANTHER" id="PTHR31965">
    <property type="entry name" value="TRANSMEMBRANE PROTEIN 42"/>
    <property type="match status" value="1"/>
</dbReference>
<dbReference type="PANTHER" id="PTHR31965:SF1">
    <property type="entry name" value="TRANSMEMBRANE PROTEIN 42"/>
    <property type="match status" value="1"/>
</dbReference>
<evidence type="ECO:0000313" key="1">
    <source>
        <dbReference type="EMBL" id="KAL2733016.1"/>
    </source>
</evidence>
<proteinExistence type="predicted"/>
<dbReference type="Proteomes" id="UP001607303">
    <property type="component" value="Unassembled WGS sequence"/>
</dbReference>
<keyword evidence="2" id="KW-1185">Reference proteome</keyword>
<name>A0ABD2BJR5_VESMC</name>
<reference evidence="1 2" key="1">
    <citation type="journal article" date="2024" name="Ann. Entomol. Soc. Am.">
        <title>Genomic analyses of the southern and eastern yellowjacket wasps (Hymenoptera: Vespidae) reveal evolutionary signatures of social life.</title>
        <authorList>
            <person name="Catto M.A."/>
            <person name="Caine P.B."/>
            <person name="Orr S.E."/>
            <person name="Hunt B.G."/>
            <person name="Goodisman M.A.D."/>
        </authorList>
    </citation>
    <scope>NUCLEOTIDE SEQUENCE [LARGE SCALE GENOMIC DNA]</scope>
    <source>
        <strain evidence="1">232</strain>
        <tissue evidence="1">Head and thorax</tissue>
    </source>
</reference>
<comment type="caution">
    <text evidence="1">The sequence shown here is derived from an EMBL/GenBank/DDBJ whole genome shotgun (WGS) entry which is preliminary data.</text>
</comment>
<protein>
    <submittedName>
        <fullName evidence="1">Transmembrane protein 42-like isoform X5</fullName>
    </submittedName>
</protein>
<feature type="non-terminal residue" evidence="1">
    <location>
        <position position="1"/>
    </location>
</feature>
<organism evidence="1 2">
    <name type="scientific">Vespula maculifrons</name>
    <name type="common">Eastern yellow jacket</name>
    <name type="synonym">Wasp</name>
    <dbReference type="NCBI Taxonomy" id="7453"/>
    <lineage>
        <taxon>Eukaryota</taxon>
        <taxon>Metazoa</taxon>
        <taxon>Ecdysozoa</taxon>
        <taxon>Arthropoda</taxon>
        <taxon>Hexapoda</taxon>
        <taxon>Insecta</taxon>
        <taxon>Pterygota</taxon>
        <taxon>Neoptera</taxon>
        <taxon>Endopterygota</taxon>
        <taxon>Hymenoptera</taxon>
        <taxon>Apocrita</taxon>
        <taxon>Aculeata</taxon>
        <taxon>Vespoidea</taxon>
        <taxon>Vespidae</taxon>
        <taxon>Vespinae</taxon>
        <taxon>Vespula</taxon>
    </lineage>
</organism>
<dbReference type="EMBL" id="JAYRBN010000075">
    <property type="protein sequence ID" value="KAL2733016.1"/>
    <property type="molecule type" value="Genomic_DNA"/>
</dbReference>
<accession>A0ABD2BJR5</accession>
<sequence>ISFIALSPMEFVKEKDAELSTKFMEQGKTKIHLAVCSGILATCGSLFGKLAGGAEFVFLKPMLLKVSLLVLMVVTNTIGCTFFVKALNGSESSLPATVASTAMNYVCSRCADTSSLARVKGVPQARRITDLRESRYNAIVAITVDLIIQRYSYVSTRTPRNSRSRDMSDITRTLFKNDAHVKRRRVACCIITAHGIRVTRLQIYTSRIHCIPGDIQQLIFPTFNNYQDIPFGYHVSLSLSLCLPTIDTFNSLSVPRFYNIRRVDLLNLVVWRILGDPRLDSHLLYTKQRRLYEPAAEAQTAIIYRKHFCSRLCKKNE</sequence>